<organism evidence="2 3">
    <name type="scientific">Microthlaspi erraticum</name>
    <dbReference type="NCBI Taxonomy" id="1685480"/>
    <lineage>
        <taxon>Eukaryota</taxon>
        <taxon>Viridiplantae</taxon>
        <taxon>Streptophyta</taxon>
        <taxon>Embryophyta</taxon>
        <taxon>Tracheophyta</taxon>
        <taxon>Spermatophyta</taxon>
        <taxon>Magnoliopsida</taxon>
        <taxon>eudicotyledons</taxon>
        <taxon>Gunneridae</taxon>
        <taxon>Pentapetalae</taxon>
        <taxon>rosids</taxon>
        <taxon>malvids</taxon>
        <taxon>Brassicales</taxon>
        <taxon>Brassicaceae</taxon>
        <taxon>Coluteocarpeae</taxon>
        <taxon>Microthlaspi</taxon>
    </lineage>
</organism>
<keyword evidence="3" id="KW-1185">Reference proteome</keyword>
<protein>
    <submittedName>
        <fullName evidence="2">Uncharacterized protein</fullName>
    </submittedName>
</protein>
<comment type="caution">
    <text evidence="2">The sequence shown here is derived from an EMBL/GenBank/DDBJ whole genome shotgun (WGS) entry which is preliminary data.</text>
</comment>
<reference evidence="2" key="1">
    <citation type="submission" date="2020-01" db="EMBL/GenBank/DDBJ databases">
        <authorList>
            <person name="Mishra B."/>
        </authorList>
    </citation>
    <scope>NUCLEOTIDE SEQUENCE [LARGE SCALE GENOMIC DNA]</scope>
</reference>
<evidence type="ECO:0000256" key="1">
    <source>
        <dbReference type="SAM" id="MobiDB-lite"/>
    </source>
</evidence>
<sequence length="71" mass="7197">MTTGTVNYRNGTNRSSLRTQSSASTSGGQKPTLKSKSVLRKSIPASLCGGSAAASKSGSGGEVPVFLGEYE</sequence>
<feature type="compositionally biased region" description="Polar residues" evidence="1">
    <location>
        <begin position="1"/>
        <end position="13"/>
    </location>
</feature>
<accession>A0A6D2JE04</accession>
<name>A0A6D2JE04_9BRAS</name>
<feature type="compositionally biased region" description="Low complexity" evidence="1">
    <location>
        <begin position="14"/>
        <end position="26"/>
    </location>
</feature>
<feature type="region of interest" description="Disordered" evidence="1">
    <location>
        <begin position="1"/>
        <end position="71"/>
    </location>
</feature>
<gene>
    <name evidence="2" type="ORF">MERR_LOCUS26407</name>
</gene>
<feature type="compositionally biased region" description="Low complexity" evidence="1">
    <location>
        <begin position="45"/>
        <end position="57"/>
    </location>
</feature>
<evidence type="ECO:0000313" key="3">
    <source>
        <dbReference type="Proteomes" id="UP000467841"/>
    </source>
</evidence>
<dbReference type="AlphaFoldDB" id="A0A6D2JE04"/>
<proteinExistence type="predicted"/>
<evidence type="ECO:0000313" key="2">
    <source>
        <dbReference type="EMBL" id="CAA7039172.1"/>
    </source>
</evidence>
<dbReference type="EMBL" id="CACVBM020001207">
    <property type="protein sequence ID" value="CAA7039172.1"/>
    <property type="molecule type" value="Genomic_DNA"/>
</dbReference>
<dbReference type="Proteomes" id="UP000467841">
    <property type="component" value="Unassembled WGS sequence"/>
</dbReference>